<name>A0A2P2N7Y4_RHIMU</name>
<reference evidence="1" key="1">
    <citation type="submission" date="2018-02" db="EMBL/GenBank/DDBJ databases">
        <title>Rhizophora mucronata_Transcriptome.</title>
        <authorList>
            <person name="Meera S.P."/>
            <person name="Sreeshan A."/>
            <person name="Augustine A."/>
        </authorList>
    </citation>
    <scope>NUCLEOTIDE SEQUENCE</scope>
    <source>
        <tissue evidence="1">Leaf</tissue>
    </source>
</reference>
<sequence length="12" mass="1504">MVFSFDIMPFRN</sequence>
<dbReference type="EMBL" id="GGEC01058098">
    <property type="protein sequence ID" value="MBX38582.1"/>
    <property type="molecule type" value="Transcribed_RNA"/>
</dbReference>
<organism evidence="1">
    <name type="scientific">Rhizophora mucronata</name>
    <name type="common">Asiatic mangrove</name>
    <dbReference type="NCBI Taxonomy" id="61149"/>
    <lineage>
        <taxon>Eukaryota</taxon>
        <taxon>Viridiplantae</taxon>
        <taxon>Streptophyta</taxon>
        <taxon>Embryophyta</taxon>
        <taxon>Tracheophyta</taxon>
        <taxon>Spermatophyta</taxon>
        <taxon>Magnoliopsida</taxon>
        <taxon>eudicotyledons</taxon>
        <taxon>Gunneridae</taxon>
        <taxon>Pentapetalae</taxon>
        <taxon>rosids</taxon>
        <taxon>fabids</taxon>
        <taxon>Malpighiales</taxon>
        <taxon>Rhizophoraceae</taxon>
        <taxon>Rhizophora</taxon>
    </lineage>
</organism>
<protein>
    <submittedName>
        <fullName evidence="1">Uncharacterized protein</fullName>
    </submittedName>
</protein>
<accession>A0A2P2N7Y4</accession>
<proteinExistence type="predicted"/>
<evidence type="ECO:0000313" key="1">
    <source>
        <dbReference type="EMBL" id="MBX38582.1"/>
    </source>
</evidence>